<accession>A0A2I1CZF1</accession>
<evidence type="ECO:0000256" key="1">
    <source>
        <dbReference type="ARBA" id="ARBA00035112"/>
    </source>
</evidence>
<reference evidence="4" key="1">
    <citation type="submission" date="2016-12" db="EMBL/GenBank/DDBJ databases">
        <title>The genomes of Aspergillus section Nigri reveals drivers in fungal speciation.</title>
        <authorList>
            <consortium name="DOE Joint Genome Institute"/>
            <person name="Vesth T.C."/>
            <person name="Nybo J."/>
            <person name="Theobald S."/>
            <person name="Brandl J."/>
            <person name="Frisvad J.C."/>
            <person name="Nielsen K.F."/>
            <person name="Lyhne E.K."/>
            <person name="Kogle M.E."/>
            <person name="Kuo A."/>
            <person name="Riley R."/>
            <person name="Clum A."/>
            <person name="Nolan M."/>
            <person name="Lipzen A."/>
            <person name="Salamov A."/>
            <person name="Henrissat B."/>
            <person name="Wiebenga A."/>
            <person name="De vries R.P."/>
            <person name="Grigoriev I.V."/>
            <person name="Mortensen U.H."/>
            <person name="Andersen M.R."/>
            <person name="Baker S.E."/>
        </authorList>
    </citation>
    <scope>NUCLEOTIDE SEQUENCE</scope>
    <source>
        <strain evidence="4">IBT 28561</strain>
    </source>
</reference>
<protein>
    <recommendedName>
        <fullName evidence="6">Tat pathway signal sequence</fullName>
    </recommendedName>
</protein>
<dbReference type="RefSeq" id="XP_024691601.1">
    <property type="nucleotide sequence ID" value="XM_024840288.1"/>
</dbReference>
<evidence type="ECO:0008006" key="6">
    <source>
        <dbReference type="Google" id="ProtNLM"/>
    </source>
</evidence>
<name>A0A2I1CZF1_ASPC2</name>
<keyword evidence="3" id="KW-1133">Transmembrane helix</keyword>
<evidence type="ECO:0000313" key="5">
    <source>
        <dbReference type="Proteomes" id="UP000234254"/>
    </source>
</evidence>
<sequence length="298" mass="33946">MIFKFAAYQDRRSRRLDPTLDGGEADVEGQKDESALGNEPRSASVVTEAAMILTSLIIANVLLLGIHIGLLLTSRCSAPAKWNLDMERLSNWSPVSNEIDIPIRPKIRSRDLFPSPDVLNIRERTKSEDNAAWDDFDNVRTHIATRADILKLGKDPDKIARLEDSYWGLGDDAYMFQLDVMHQIHCLNLLRQTAFGNKENETRNSMWWSRLSNCVASLLQNLQCHATTEALTMVWREGDDTPSPDLDVNGKCRDFEAIREWDELHAVDSDMFGKMAIPKDAFLWPNSVRRATFDGRRR</sequence>
<dbReference type="PANTHER" id="PTHR33365:SF14">
    <property type="entry name" value="TAT PATHWAY SIGNAL SEQUENCE"/>
    <property type="match status" value="1"/>
</dbReference>
<gene>
    <name evidence="4" type="ORF">P168DRAFT_319555</name>
</gene>
<comment type="similarity">
    <text evidence="1">Belongs to the ustYa family.</text>
</comment>
<dbReference type="Proteomes" id="UP000234254">
    <property type="component" value="Unassembled WGS sequence"/>
</dbReference>
<feature type="transmembrane region" description="Helical" evidence="3">
    <location>
        <begin position="49"/>
        <end position="72"/>
    </location>
</feature>
<dbReference type="GO" id="GO:0043386">
    <property type="term" value="P:mycotoxin biosynthetic process"/>
    <property type="evidence" value="ECO:0007669"/>
    <property type="project" value="InterPro"/>
</dbReference>
<keyword evidence="5" id="KW-1185">Reference proteome</keyword>
<comment type="caution">
    <text evidence="4">The sequence shown here is derived from an EMBL/GenBank/DDBJ whole genome shotgun (WGS) entry which is preliminary data.</text>
</comment>
<evidence type="ECO:0000256" key="2">
    <source>
        <dbReference type="SAM" id="MobiDB-lite"/>
    </source>
</evidence>
<dbReference type="PANTHER" id="PTHR33365">
    <property type="entry name" value="YALI0B05434P"/>
    <property type="match status" value="1"/>
</dbReference>
<evidence type="ECO:0000256" key="3">
    <source>
        <dbReference type="SAM" id="Phobius"/>
    </source>
</evidence>
<dbReference type="EMBL" id="MSFM01000008">
    <property type="protein sequence ID" value="PKY03007.1"/>
    <property type="molecule type" value="Genomic_DNA"/>
</dbReference>
<dbReference type="Pfam" id="PF11807">
    <property type="entry name" value="UstYa"/>
    <property type="match status" value="1"/>
</dbReference>
<dbReference type="VEuPathDB" id="FungiDB:P168DRAFT_319555"/>
<proteinExistence type="inferred from homology"/>
<keyword evidence="3" id="KW-0812">Transmembrane</keyword>
<evidence type="ECO:0000313" key="4">
    <source>
        <dbReference type="EMBL" id="PKY03007.1"/>
    </source>
</evidence>
<keyword evidence="3" id="KW-0472">Membrane</keyword>
<dbReference type="GeneID" id="36547812"/>
<feature type="region of interest" description="Disordered" evidence="2">
    <location>
        <begin position="16"/>
        <end position="40"/>
    </location>
</feature>
<dbReference type="InterPro" id="IPR021765">
    <property type="entry name" value="UstYa-like"/>
</dbReference>
<dbReference type="OrthoDB" id="3687641at2759"/>
<dbReference type="AlphaFoldDB" id="A0A2I1CZF1"/>
<organism evidence="4 5">
    <name type="scientific">Aspergillus campestris (strain IBT 28561)</name>
    <dbReference type="NCBI Taxonomy" id="1392248"/>
    <lineage>
        <taxon>Eukaryota</taxon>
        <taxon>Fungi</taxon>
        <taxon>Dikarya</taxon>
        <taxon>Ascomycota</taxon>
        <taxon>Pezizomycotina</taxon>
        <taxon>Eurotiomycetes</taxon>
        <taxon>Eurotiomycetidae</taxon>
        <taxon>Eurotiales</taxon>
        <taxon>Aspergillaceae</taxon>
        <taxon>Aspergillus</taxon>
        <taxon>Aspergillus subgen. Circumdati</taxon>
    </lineage>
</organism>